<evidence type="ECO:0000256" key="4">
    <source>
        <dbReference type="ARBA" id="ARBA00022989"/>
    </source>
</evidence>
<feature type="compositionally biased region" description="Low complexity" evidence="8">
    <location>
        <begin position="447"/>
        <end position="464"/>
    </location>
</feature>
<dbReference type="PANTHER" id="PTHR17613">
    <property type="entry name" value="CEREBRAL PROTEIN-11-RELATED"/>
    <property type="match status" value="1"/>
</dbReference>
<evidence type="ECO:0000313" key="10">
    <source>
        <dbReference type="Proteomes" id="UP000085678"/>
    </source>
</evidence>
<feature type="region of interest" description="Disordered" evidence="8">
    <location>
        <begin position="54"/>
        <end position="82"/>
    </location>
</feature>
<dbReference type="Pfam" id="PF10267">
    <property type="entry name" value="Tmemb_cc2"/>
    <property type="match status" value="1"/>
</dbReference>
<dbReference type="InParanoid" id="A0A1S3IJB7"/>
<name>A0A1S3IJB7_LINAN</name>
<dbReference type="STRING" id="7574.A0A1S3IJB7"/>
<feature type="transmembrane region" description="Helical" evidence="9">
    <location>
        <begin position="641"/>
        <end position="660"/>
    </location>
</feature>
<feature type="region of interest" description="Disordered" evidence="8">
    <location>
        <begin position="422"/>
        <end position="482"/>
    </location>
</feature>
<dbReference type="GO" id="GO:0012505">
    <property type="term" value="C:endomembrane system"/>
    <property type="evidence" value="ECO:0007669"/>
    <property type="project" value="TreeGrafter"/>
</dbReference>
<comment type="similarity">
    <text evidence="2">Belongs to the TEX28 family.</text>
</comment>
<feature type="compositionally biased region" description="Polar residues" evidence="8">
    <location>
        <begin position="213"/>
        <end position="234"/>
    </location>
</feature>
<dbReference type="GeneID" id="106164571"/>
<dbReference type="KEGG" id="lak:106164571"/>
<evidence type="ECO:0000256" key="8">
    <source>
        <dbReference type="SAM" id="MobiDB-lite"/>
    </source>
</evidence>
<feature type="coiled-coil region" evidence="7">
    <location>
        <begin position="309"/>
        <end position="336"/>
    </location>
</feature>
<protein>
    <submittedName>
        <fullName evidence="11">Transmembrane and coiled-coil domains protein 1-like isoform X1</fullName>
    </submittedName>
</protein>
<evidence type="ECO:0000256" key="2">
    <source>
        <dbReference type="ARBA" id="ARBA00008108"/>
    </source>
</evidence>
<evidence type="ECO:0000256" key="5">
    <source>
        <dbReference type="ARBA" id="ARBA00023054"/>
    </source>
</evidence>
<keyword evidence="5 7" id="KW-0175">Coiled coil</keyword>
<evidence type="ECO:0000256" key="1">
    <source>
        <dbReference type="ARBA" id="ARBA00004370"/>
    </source>
</evidence>
<dbReference type="RefSeq" id="XP_013397981.1">
    <property type="nucleotide sequence ID" value="XM_013542527.2"/>
</dbReference>
<dbReference type="GO" id="GO:0016020">
    <property type="term" value="C:membrane"/>
    <property type="evidence" value="ECO:0007669"/>
    <property type="project" value="UniProtKB-SubCell"/>
</dbReference>
<gene>
    <name evidence="11" type="primary">LOC106164571</name>
</gene>
<feature type="compositionally biased region" description="Polar residues" evidence="8">
    <location>
        <begin position="104"/>
        <end position="116"/>
    </location>
</feature>
<feature type="coiled-coil region" evidence="7">
    <location>
        <begin position="538"/>
        <end position="565"/>
    </location>
</feature>
<dbReference type="OrthoDB" id="1323at2759"/>
<keyword evidence="6 9" id="KW-0472">Membrane</keyword>
<dbReference type="InterPro" id="IPR019394">
    <property type="entry name" value="TEX28/TMCC"/>
</dbReference>
<evidence type="ECO:0000256" key="6">
    <source>
        <dbReference type="ARBA" id="ARBA00023136"/>
    </source>
</evidence>
<organism evidence="10 11">
    <name type="scientific">Lingula anatina</name>
    <name type="common">Brachiopod</name>
    <name type="synonym">Lingula unguis</name>
    <dbReference type="NCBI Taxonomy" id="7574"/>
    <lineage>
        <taxon>Eukaryota</taxon>
        <taxon>Metazoa</taxon>
        <taxon>Spiralia</taxon>
        <taxon>Lophotrochozoa</taxon>
        <taxon>Brachiopoda</taxon>
        <taxon>Linguliformea</taxon>
        <taxon>Lingulata</taxon>
        <taxon>Lingulida</taxon>
        <taxon>Linguloidea</taxon>
        <taxon>Lingulidae</taxon>
        <taxon>Lingula</taxon>
    </lineage>
</organism>
<sequence length="681" mass="74718">MASSSSSSLNFTDLRNCFAMESNKCICMEDINSWYETRQKKRWSDSLLRYIDSRGEAAPQPPPRSTSSLKVRRQSSAGYAGVRRRSRSYGCYDDPYRLVGIIEPSNSSAGGLTPSSGRPRGNENGSPHVSNHGFPAMLSAQGPHGSPQGIMKKSDAVKPPLKRKKSPLTLKKSGETASNGGSGGSGVAVNRPRSVSAGANTLAATLPTEEGATLSQEELQTVGEDSTVSSANGGSESGWDDTDTAAGDVDPHRTKAACEHLQHKIQKTKDLIKGEQGAKEKNVNEYLKLASGADKQQVQRIKTVFEKKNQKSAQSIAQLQKKLESYQRKLKDVETYGVSAHKPAKEVLRDMGQGIKNVGGNIKTGLTGFSGGVASNIRGATDAIVSKPRSFAHLIKNKFGSADNIDTLSKLENIEEGVRGHEVGKEYHGSGTLPSSFKYRSDEEDASSIASSSGPSGIQSGSSPKRSGQLDIAPPEPVDLEPLRQDIQEMRETQDRLHEMLESLKNTMQSERYELMKSLSEENKYRQDRLEEAINDLSELHQHEITNLKQEISSMEEKMEYQLEERTRDMQEMLESCQTRISKMELQQQQQQLISMEGVENANARALITKLINVVLAVLAVILVLVSTIANLLMPFLTTKVRLLSTVVMITLGILLYYNWPLIVTAWTHTTGYFTHILSGK</sequence>
<proteinExistence type="inferred from homology"/>
<evidence type="ECO:0000313" key="11">
    <source>
        <dbReference type="RefSeq" id="XP_013397981.1"/>
    </source>
</evidence>
<feature type="transmembrane region" description="Helical" evidence="9">
    <location>
        <begin position="611"/>
        <end position="634"/>
    </location>
</feature>
<feature type="compositionally biased region" description="Polar residues" evidence="8">
    <location>
        <begin position="65"/>
        <end position="77"/>
    </location>
</feature>
<comment type="subcellular location">
    <subcellularLocation>
        <location evidence="1">Membrane</location>
    </subcellularLocation>
</comment>
<evidence type="ECO:0000256" key="7">
    <source>
        <dbReference type="SAM" id="Coils"/>
    </source>
</evidence>
<dbReference type="AlphaFoldDB" id="A0A1S3IJB7"/>
<keyword evidence="4 9" id="KW-1133">Transmembrane helix</keyword>
<evidence type="ECO:0000256" key="3">
    <source>
        <dbReference type="ARBA" id="ARBA00022692"/>
    </source>
</evidence>
<keyword evidence="3 9" id="KW-0812">Transmembrane</keyword>
<dbReference type="PANTHER" id="PTHR17613:SF14">
    <property type="entry name" value="DEMENTIN, ISOFORM H"/>
    <property type="match status" value="1"/>
</dbReference>
<dbReference type="FunCoup" id="A0A1S3IJB7">
    <property type="interactions" value="1131"/>
</dbReference>
<accession>A0A1S3IJB7</accession>
<dbReference type="Proteomes" id="UP000085678">
    <property type="component" value="Unplaced"/>
</dbReference>
<feature type="region of interest" description="Disordered" evidence="8">
    <location>
        <begin position="205"/>
        <end position="250"/>
    </location>
</feature>
<reference evidence="11" key="1">
    <citation type="submission" date="2025-08" db="UniProtKB">
        <authorList>
            <consortium name="RefSeq"/>
        </authorList>
    </citation>
    <scope>IDENTIFICATION</scope>
    <source>
        <tissue evidence="11">Gonads</tissue>
    </source>
</reference>
<feature type="region of interest" description="Disordered" evidence="8">
    <location>
        <begin position="103"/>
        <end position="192"/>
    </location>
</feature>
<keyword evidence="10" id="KW-1185">Reference proteome</keyword>
<evidence type="ECO:0000256" key="9">
    <source>
        <dbReference type="SAM" id="Phobius"/>
    </source>
</evidence>